<comment type="subcellular location">
    <subcellularLocation>
        <location evidence="2">Membrane</location>
    </subcellularLocation>
</comment>
<dbReference type="GO" id="GO:0004497">
    <property type="term" value="F:monooxygenase activity"/>
    <property type="evidence" value="ECO:0007669"/>
    <property type="project" value="UniProtKB-KW"/>
</dbReference>
<dbReference type="GO" id="GO:0016705">
    <property type="term" value="F:oxidoreductase activity, acting on paired donors, with incorporation or reduction of molecular oxygen"/>
    <property type="evidence" value="ECO:0007669"/>
    <property type="project" value="InterPro"/>
</dbReference>
<reference evidence="13" key="1">
    <citation type="journal article" date="2020" name="Stud. Mycol.">
        <title>101 Dothideomycetes genomes: a test case for predicting lifestyles and emergence of pathogens.</title>
        <authorList>
            <person name="Haridas S."/>
            <person name="Albert R."/>
            <person name="Binder M."/>
            <person name="Bloem J."/>
            <person name="Labutti K."/>
            <person name="Salamov A."/>
            <person name="Andreopoulos B."/>
            <person name="Baker S."/>
            <person name="Barry K."/>
            <person name="Bills G."/>
            <person name="Bluhm B."/>
            <person name="Cannon C."/>
            <person name="Castanera R."/>
            <person name="Culley D."/>
            <person name="Daum C."/>
            <person name="Ezra D."/>
            <person name="Gonzalez J."/>
            <person name="Henrissat B."/>
            <person name="Kuo A."/>
            <person name="Liang C."/>
            <person name="Lipzen A."/>
            <person name="Lutzoni F."/>
            <person name="Magnuson J."/>
            <person name="Mondo S."/>
            <person name="Nolan M."/>
            <person name="Ohm R."/>
            <person name="Pangilinan J."/>
            <person name="Park H.-J."/>
            <person name="Ramirez L."/>
            <person name="Alfaro M."/>
            <person name="Sun H."/>
            <person name="Tritt A."/>
            <person name="Yoshinaga Y."/>
            <person name="Zwiers L.-H."/>
            <person name="Turgeon B."/>
            <person name="Goodwin S."/>
            <person name="Spatafora J."/>
            <person name="Crous P."/>
            <person name="Grigoriev I."/>
        </authorList>
    </citation>
    <scope>NUCLEOTIDE SEQUENCE</scope>
    <source>
        <strain evidence="13">CBS 101060</strain>
    </source>
</reference>
<dbReference type="PANTHER" id="PTHR24305:SF112">
    <property type="entry name" value="L-ORNITHINE-N5-MONOOXYGENASE (EUROFUNG)"/>
    <property type="match status" value="1"/>
</dbReference>
<dbReference type="InterPro" id="IPR050121">
    <property type="entry name" value="Cytochrome_P450_monoxygenase"/>
</dbReference>
<name>A0A9P4S657_9PEZI</name>
<keyword evidence="14" id="KW-1185">Reference proteome</keyword>
<dbReference type="PANTHER" id="PTHR24305">
    <property type="entry name" value="CYTOCHROME P450"/>
    <property type="match status" value="1"/>
</dbReference>
<evidence type="ECO:0000256" key="10">
    <source>
        <dbReference type="ARBA" id="ARBA00023033"/>
    </source>
</evidence>
<evidence type="ECO:0000256" key="11">
    <source>
        <dbReference type="ARBA" id="ARBA00023136"/>
    </source>
</evidence>
<keyword evidence="4 12" id="KW-0349">Heme</keyword>
<proteinExistence type="inferred from homology"/>
<dbReference type="Proteomes" id="UP000799429">
    <property type="component" value="Unassembled WGS sequence"/>
</dbReference>
<keyword evidence="6 12" id="KW-0479">Metal-binding</keyword>
<feature type="non-terminal residue" evidence="13">
    <location>
        <position position="1"/>
    </location>
</feature>
<dbReference type="GO" id="GO:0005506">
    <property type="term" value="F:iron ion binding"/>
    <property type="evidence" value="ECO:0007669"/>
    <property type="project" value="InterPro"/>
</dbReference>
<comment type="cofactor">
    <cofactor evidence="1 12">
        <name>heme</name>
        <dbReference type="ChEBI" id="CHEBI:30413"/>
    </cofactor>
</comment>
<dbReference type="InterPro" id="IPR002401">
    <property type="entry name" value="Cyt_P450_E_grp-I"/>
</dbReference>
<keyword evidence="11" id="KW-0472">Membrane</keyword>
<keyword evidence="5" id="KW-0812">Transmembrane</keyword>
<evidence type="ECO:0000256" key="2">
    <source>
        <dbReference type="ARBA" id="ARBA00004370"/>
    </source>
</evidence>
<dbReference type="Pfam" id="PF00067">
    <property type="entry name" value="p450"/>
    <property type="match status" value="1"/>
</dbReference>
<evidence type="ECO:0000256" key="7">
    <source>
        <dbReference type="ARBA" id="ARBA00022989"/>
    </source>
</evidence>
<dbReference type="Gene3D" id="1.10.630.10">
    <property type="entry name" value="Cytochrome P450"/>
    <property type="match status" value="1"/>
</dbReference>
<accession>A0A9P4S657</accession>
<evidence type="ECO:0000256" key="4">
    <source>
        <dbReference type="ARBA" id="ARBA00022617"/>
    </source>
</evidence>
<dbReference type="GO" id="GO:0016020">
    <property type="term" value="C:membrane"/>
    <property type="evidence" value="ECO:0007669"/>
    <property type="project" value="UniProtKB-SubCell"/>
</dbReference>
<keyword evidence="9 12" id="KW-0408">Iron</keyword>
<comment type="similarity">
    <text evidence="3">Belongs to the cytochrome P450 family.</text>
</comment>
<evidence type="ECO:0000256" key="1">
    <source>
        <dbReference type="ARBA" id="ARBA00001971"/>
    </source>
</evidence>
<evidence type="ECO:0000313" key="14">
    <source>
        <dbReference type="Proteomes" id="UP000799429"/>
    </source>
</evidence>
<dbReference type="PRINTS" id="PR00463">
    <property type="entry name" value="EP450I"/>
</dbReference>
<evidence type="ECO:0000256" key="8">
    <source>
        <dbReference type="ARBA" id="ARBA00023002"/>
    </source>
</evidence>
<evidence type="ECO:0000256" key="12">
    <source>
        <dbReference type="PIRSR" id="PIRSR602401-1"/>
    </source>
</evidence>
<dbReference type="AlphaFoldDB" id="A0A9P4S657"/>
<dbReference type="SUPFAM" id="SSF48264">
    <property type="entry name" value="Cytochrome P450"/>
    <property type="match status" value="1"/>
</dbReference>
<keyword evidence="7" id="KW-1133">Transmembrane helix</keyword>
<dbReference type="PRINTS" id="PR00385">
    <property type="entry name" value="P450"/>
</dbReference>
<dbReference type="InterPro" id="IPR036396">
    <property type="entry name" value="Cyt_P450_sf"/>
</dbReference>
<dbReference type="InterPro" id="IPR001128">
    <property type="entry name" value="Cyt_P450"/>
</dbReference>
<dbReference type="GO" id="GO:0020037">
    <property type="term" value="F:heme binding"/>
    <property type="evidence" value="ECO:0007669"/>
    <property type="project" value="InterPro"/>
</dbReference>
<evidence type="ECO:0000313" key="13">
    <source>
        <dbReference type="EMBL" id="KAF2835773.1"/>
    </source>
</evidence>
<dbReference type="EMBL" id="MU006106">
    <property type="protein sequence ID" value="KAF2835773.1"/>
    <property type="molecule type" value="Genomic_DNA"/>
</dbReference>
<evidence type="ECO:0000256" key="9">
    <source>
        <dbReference type="ARBA" id="ARBA00023004"/>
    </source>
</evidence>
<gene>
    <name evidence="13" type="ORF">M501DRAFT_940978</name>
</gene>
<evidence type="ECO:0000256" key="5">
    <source>
        <dbReference type="ARBA" id="ARBA00022692"/>
    </source>
</evidence>
<keyword evidence="10" id="KW-0503">Monooxygenase</keyword>
<evidence type="ECO:0000256" key="3">
    <source>
        <dbReference type="ARBA" id="ARBA00010617"/>
    </source>
</evidence>
<feature type="binding site" description="axial binding residue" evidence="12">
    <location>
        <position position="131"/>
    </location>
    <ligand>
        <name>heme</name>
        <dbReference type="ChEBI" id="CHEBI:30413"/>
    </ligand>
    <ligandPart>
        <name>Fe</name>
        <dbReference type="ChEBI" id="CHEBI:18248"/>
    </ligandPart>
</feature>
<protein>
    <submittedName>
        <fullName evidence="13">Cytochrome P450</fullName>
    </submittedName>
</protein>
<evidence type="ECO:0000256" key="6">
    <source>
        <dbReference type="ARBA" id="ARBA00022723"/>
    </source>
</evidence>
<organism evidence="13 14">
    <name type="scientific">Patellaria atrata CBS 101060</name>
    <dbReference type="NCBI Taxonomy" id="1346257"/>
    <lineage>
        <taxon>Eukaryota</taxon>
        <taxon>Fungi</taxon>
        <taxon>Dikarya</taxon>
        <taxon>Ascomycota</taxon>
        <taxon>Pezizomycotina</taxon>
        <taxon>Dothideomycetes</taxon>
        <taxon>Dothideomycetes incertae sedis</taxon>
        <taxon>Patellariales</taxon>
        <taxon>Patellariaceae</taxon>
        <taxon>Patellaria</taxon>
    </lineage>
</organism>
<dbReference type="OrthoDB" id="6692864at2759"/>
<sequence>SSAVISLSFYLATRPEALKRLQEEVDPLLESGSFNPREYHPVLNSVMFETFRLQPLVPNGGERVSLLQGFQIGETSIPGNCVIKVPSYTIFRDERYFARLDEWIPERWTTQTDLVKNRLAFLPFSIGPYNCVGRPLELAEISLVMAHLVHNFTRQL</sequence>
<comment type="caution">
    <text evidence="13">The sequence shown here is derived from an EMBL/GenBank/DDBJ whole genome shotgun (WGS) entry which is preliminary data.</text>
</comment>
<keyword evidence="8" id="KW-0560">Oxidoreductase</keyword>